<comment type="similarity">
    <text evidence="1">Belongs to the GSP E family.</text>
</comment>
<evidence type="ECO:0000256" key="4">
    <source>
        <dbReference type="SAM" id="MobiDB-lite"/>
    </source>
</evidence>
<dbReference type="Pfam" id="PF00437">
    <property type="entry name" value="T2SSE"/>
    <property type="match status" value="1"/>
</dbReference>
<sequence length="860" mass="93102">MSDLSELPSQPAPETGAASLRSALAPAARSRRAAAEPFVWPMPPFASYPPAEPQREPLAVEIEGRSGNLMSGLLVALEPAAGIARVQVPPDRVSLPMRFDQIRRITLQAPILPLSRREGLPAPAEPLSEAQAQVLEHHPAQPFTVHLAGGGSFGGVTVGHVENEVGLFLFMPLDDRGAVQCSLLPRAAYDRAVLGERLGALLVEEAAVTPAQVEQAMQIQKRSRGQKLGEILVARQIVTPDQLLAALDKQARMPMVRLGEALVALGYLREEQLHEVLGQQVSERVQPLGEVLLERDWVTPQQLRVAMARKMGYPVVNLTNFHPQNEALARLPLETARVLEVLPLVHRAGRLVVAMQDVSRQAVLEQLAELSGCAIAPALAGAGDLKAAIERAYADLPVPVDPEAADTPATLPAATAPASSASTGSPADSSRPAGEPREAEGVRAGRDHPVQQLLVTLVADAMGKGASAIHIENHPSEDKLWVRLRRDGRMEPHTELPGRWRTGLMARIKSLAELDVAEHRRPQSGRLAFARLMPQHRIELRVTTLPTHGGMEDIVIGLPTRLKALKFEALGLSAPDQERLGALLERPGGGLILGVGPAGSGRTTTLLAELSRLNQPERKIVSLGERLEATLPGVRQIEVDARAGRPMAAALQAVLQADADVIAIDGLRDVDSAQLALEAAAAGRLVLATTTGRNTAEAVQRLLDLGVDRWLLGDTLQAVHAQRLMRRLCSSCRMSRSAREPEIAEWIEGHFHGGHVEAAEEAREQLRADWLIRHGRDGKLRRYHSAGCERCRGTGLRGRAVAHELMFVSRELRRMIRAGAPAWNLHRQALQEGLRTLRQDAVEKMLAGLVSIDEVRTVSD</sequence>
<dbReference type="InterPro" id="IPR037257">
    <property type="entry name" value="T2SS_E_N_sf"/>
</dbReference>
<dbReference type="Gene3D" id="3.30.450.90">
    <property type="match status" value="1"/>
</dbReference>
<dbReference type="SUPFAM" id="SSF160246">
    <property type="entry name" value="EspE N-terminal domain-like"/>
    <property type="match status" value="2"/>
</dbReference>
<dbReference type="eggNOG" id="COG2804">
    <property type="taxonomic scope" value="Bacteria"/>
</dbReference>
<keyword evidence="3" id="KW-0067">ATP-binding</keyword>
<evidence type="ECO:0000256" key="1">
    <source>
        <dbReference type="ARBA" id="ARBA00006611"/>
    </source>
</evidence>
<dbReference type="InterPro" id="IPR007831">
    <property type="entry name" value="T2SS_GspE_N"/>
</dbReference>
<dbReference type="STRING" id="34103.SAMN05421778_101239"/>
<comment type="caution">
    <text evidence="7">The sequence shown here is derived from an EMBL/GenBank/DDBJ whole genome shotgun (WGS) entry which is preliminary data.</text>
</comment>
<feature type="compositionally biased region" description="Low complexity" evidence="4">
    <location>
        <begin position="17"/>
        <end position="26"/>
    </location>
</feature>
<dbReference type="GO" id="GO:0016887">
    <property type="term" value="F:ATP hydrolysis activity"/>
    <property type="evidence" value="ECO:0007669"/>
    <property type="project" value="TreeGrafter"/>
</dbReference>
<protein>
    <recommendedName>
        <fullName evidence="9">Type II secretion system protein E</fullName>
    </recommendedName>
</protein>
<dbReference type="Gene3D" id="3.30.300.160">
    <property type="entry name" value="Type II secretion system, protein E, N-terminal domain"/>
    <property type="match status" value="1"/>
</dbReference>
<feature type="domain" description="Bacterial type II secretion system protein E" evidence="5">
    <location>
        <begin position="447"/>
        <end position="855"/>
    </location>
</feature>
<dbReference type="AlphaFoldDB" id="A0A059KPS4"/>
<reference evidence="7 8" key="1">
    <citation type="journal article" date="2014" name="FEMS Microbiol. Ecol.">
        <title>Sphaerotilus natans encrusted with nanoball-shaped Fe(III) oxide minerals formed by nitrate-reducing mixotrophic Fe(II) oxidation.</title>
        <authorList>
            <person name="Park S."/>
            <person name="Kim D.H."/>
            <person name="Lee J.H."/>
            <person name="Hur H.G."/>
        </authorList>
    </citation>
    <scope>NUCLEOTIDE SEQUENCE [LARGE SCALE GENOMIC DNA]</scope>
    <source>
        <strain evidence="7 8">DSM 6575</strain>
    </source>
</reference>
<name>A0A059KPS4_9BURK</name>
<dbReference type="GO" id="GO:0005524">
    <property type="term" value="F:ATP binding"/>
    <property type="evidence" value="ECO:0007669"/>
    <property type="project" value="UniProtKB-KW"/>
</dbReference>
<evidence type="ECO:0000313" key="8">
    <source>
        <dbReference type="Proteomes" id="UP000026714"/>
    </source>
</evidence>
<feature type="domain" description="Type II secretion system protein GspE N-terminal" evidence="6">
    <location>
        <begin position="311"/>
        <end position="395"/>
    </location>
</feature>
<accession>A0A059KPS4</accession>
<evidence type="ECO:0000313" key="7">
    <source>
        <dbReference type="EMBL" id="KDB53214.1"/>
    </source>
</evidence>
<evidence type="ECO:0000256" key="2">
    <source>
        <dbReference type="ARBA" id="ARBA00022741"/>
    </source>
</evidence>
<feature type="region of interest" description="Disordered" evidence="4">
    <location>
        <begin position="403"/>
        <end position="446"/>
    </location>
</feature>
<evidence type="ECO:0000256" key="3">
    <source>
        <dbReference type="ARBA" id="ARBA00022840"/>
    </source>
</evidence>
<dbReference type="PATRIC" id="fig|1286631.3.peg.1037"/>
<proteinExistence type="inferred from homology"/>
<keyword evidence="8" id="KW-1185">Reference proteome</keyword>
<feature type="compositionally biased region" description="Basic and acidic residues" evidence="4">
    <location>
        <begin position="434"/>
        <end position="446"/>
    </location>
</feature>
<evidence type="ECO:0008006" key="9">
    <source>
        <dbReference type="Google" id="ProtNLM"/>
    </source>
</evidence>
<dbReference type="EMBL" id="AZRA01000027">
    <property type="protein sequence ID" value="KDB53214.1"/>
    <property type="molecule type" value="Genomic_DNA"/>
</dbReference>
<dbReference type="Gene3D" id="3.40.50.300">
    <property type="entry name" value="P-loop containing nucleotide triphosphate hydrolases"/>
    <property type="match status" value="1"/>
</dbReference>
<dbReference type="GO" id="GO:0005886">
    <property type="term" value="C:plasma membrane"/>
    <property type="evidence" value="ECO:0007669"/>
    <property type="project" value="TreeGrafter"/>
</dbReference>
<dbReference type="PANTHER" id="PTHR30258:SF3">
    <property type="entry name" value="SLL1921 PROTEIN"/>
    <property type="match status" value="1"/>
</dbReference>
<feature type="region of interest" description="Disordered" evidence="4">
    <location>
        <begin position="1"/>
        <end position="26"/>
    </location>
</feature>
<dbReference type="RefSeq" id="WP_051631648.1">
    <property type="nucleotide sequence ID" value="NZ_AZRA01000027.1"/>
</dbReference>
<dbReference type="Pfam" id="PF05157">
    <property type="entry name" value="MshEN"/>
    <property type="match status" value="1"/>
</dbReference>
<dbReference type="SUPFAM" id="SSF52540">
    <property type="entry name" value="P-loop containing nucleoside triphosphate hydrolases"/>
    <property type="match status" value="1"/>
</dbReference>
<evidence type="ECO:0000259" key="5">
    <source>
        <dbReference type="Pfam" id="PF00437"/>
    </source>
</evidence>
<organism evidence="7 8">
    <name type="scientific">Sphaerotilus natans subsp. natans DSM 6575</name>
    <dbReference type="NCBI Taxonomy" id="1286631"/>
    <lineage>
        <taxon>Bacteria</taxon>
        <taxon>Pseudomonadati</taxon>
        <taxon>Pseudomonadota</taxon>
        <taxon>Betaproteobacteria</taxon>
        <taxon>Burkholderiales</taxon>
        <taxon>Sphaerotilaceae</taxon>
        <taxon>Sphaerotilus</taxon>
    </lineage>
</organism>
<dbReference type="InterPro" id="IPR001482">
    <property type="entry name" value="T2SS/T4SS_dom"/>
</dbReference>
<feature type="compositionally biased region" description="Low complexity" evidence="4">
    <location>
        <begin position="405"/>
        <end position="430"/>
    </location>
</feature>
<keyword evidence="2" id="KW-0547">Nucleotide-binding</keyword>
<dbReference type="Proteomes" id="UP000026714">
    <property type="component" value="Unassembled WGS sequence"/>
</dbReference>
<dbReference type="InterPro" id="IPR027417">
    <property type="entry name" value="P-loop_NTPase"/>
</dbReference>
<gene>
    <name evidence="7" type="ORF">X805_10500</name>
</gene>
<dbReference type="PANTHER" id="PTHR30258">
    <property type="entry name" value="TYPE II SECRETION SYSTEM PROTEIN GSPE-RELATED"/>
    <property type="match status" value="1"/>
</dbReference>
<evidence type="ECO:0000259" key="6">
    <source>
        <dbReference type="Pfam" id="PF05157"/>
    </source>
</evidence>